<dbReference type="InterPro" id="IPR012871">
    <property type="entry name" value="DUF1668_ORYSA"/>
</dbReference>
<evidence type="ECO:0000313" key="2">
    <source>
        <dbReference type="Proteomes" id="UP000026962"/>
    </source>
</evidence>
<reference evidence="1" key="1">
    <citation type="submission" date="2015-04" db="UniProtKB">
        <authorList>
            <consortium name="EnsemblPlants"/>
        </authorList>
    </citation>
    <scope>IDENTIFICATION</scope>
</reference>
<dbReference type="Proteomes" id="UP000026962">
    <property type="component" value="Chromosome 4"/>
</dbReference>
<dbReference type="AlphaFoldDB" id="A0A0E0KN74"/>
<dbReference type="EnsemblPlants" id="OPUNC04G03920.1">
    <property type="protein sequence ID" value="OPUNC04G03920.1"/>
    <property type="gene ID" value="OPUNC04G03920"/>
</dbReference>
<dbReference type="HOGENOM" id="CLU_041856_0_1_1"/>
<sequence length="241" mass="26232">MSFAAVGTRIVGVELDQTTVYDLKTTTVHAVPRLVFPKLNPVLVSNGGKLYTHLPYRDPPEVRVAAYALVGSHILLSVQQQDKGTCAFDMDAEQWEMVDDMSLPFTGQAVPLGVGDHHFVACFEAKGGAASVYYMKVIPPGISGTGKKLRSFPSLSGIQAYCSGATSLRHGEGQLLHFRLPIHCFPGQGGQSTYSQVEAEADDSANTDLVVMVKRDRQIYKLRDPHTYLAHPSWPVAALTM</sequence>
<evidence type="ECO:0000313" key="1">
    <source>
        <dbReference type="EnsemblPlants" id="OPUNC04G03920.1"/>
    </source>
</evidence>
<dbReference type="Gramene" id="OPUNC04G03920.1">
    <property type="protein sequence ID" value="OPUNC04G03920.1"/>
    <property type="gene ID" value="OPUNC04G03920"/>
</dbReference>
<dbReference type="Pfam" id="PF07893">
    <property type="entry name" value="DUF1668"/>
    <property type="match status" value="2"/>
</dbReference>
<protein>
    <submittedName>
        <fullName evidence="1">Uncharacterized protein</fullName>
    </submittedName>
</protein>
<organism evidence="1">
    <name type="scientific">Oryza punctata</name>
    <name type="common">Red rice</name>
    <dbReference type="NCBI Taxonomy" id="4537"/>
    <lineage>
        <taxon>Eukaryota</taxon>
        <taxon>Viridiplantae</taxon>
        <taxon>Streptophyta</taxon>
        <taxon>Embryophyta</taxon>
        <taxon>Tracheophyta</taxon>
        <taxon>Spermatophyta</taxon>
        <taxon>Magnoliopsida</taxon>
        <taxon>Liliopsida</taxon>
        <taxon>Poales</taxon>
        <taxon>Poaceae</taxon>
        <taxon>BOP clade</taxon>
        <taxon>Oryzoideae</taxon>
        <taxon>Oryzeae</taxon>
        <taxon>Oryzinae</taxon>
        <taxon>Oryza</taxon>
    </lineage>
</organism>
<keyword evidence="2" id="KW-1185">Reference proteome</keyword>
<proteinExistence type="predicted"/>
<accession>A0A0E0KN74</accession>
<name>A0A0E0KN74_ORYPU</name>
<reference evidence="1" key="2">
    <citation type="submission" date="2018-05" db="EMBL/GenBank/DDBJ databases">
        <title>OpunRS2 (Oryza punctata Reference Sequence Version 2).</title>
        <authorList>
            <person name="Zhang J."/>
            <person name="Kudrna D."/>
            <person name="Lee S."/>
            <person name="Talag J."/>
            <person name="Welchert J."/>
            <person name="Wing R.A."/>
        </authorList>
    </citation>
    <scope>NUCLEOTIDE SEQUENCE [LARGE SCALE GENOMIC DNA]</scope>
</reference>